<organism evidence="2 3">
    <name type="scientific">Mesobacillus zeae</name>
    <dbReference type="NCBI Taxonomy" id="1917180"/>
    <lineage>
        <taxon>Bacteria</taxon>
        <taxon>Bacillati</taxon>
        <taxon>Bacillota</taxon>
        <taxon>Bacilli</taxon>
        <taxon>Bacillales</taxon>
        <taxon>Bacillaceae</taxon>
        <taxon>Mesobacillus</taxon>
    </lineage>
</organism>
<reference evidence="2 3" key="1">
    <citation type="submission" date="2018-08" db="EMBL/GenBank/DDBJ databases">
        <title>Bacillus jemisoniae sp. nov., Bacillus chryseoplanitiae sp. nov., Bacillus resnikiae sp. nov., and Bacillus frankliniae sp. nov., isolated from Viking spacecraft and associated surfaces.</title>
        <authorList>
            <person name="Seuylemezian A."/>
            <person name="Vaishampayan P."/>
        </authorList>
    </citation>
    <scope>NUCLEOTIDE SEQUENCE [LARGE SCALE GENOMIC DNA]</scope>
    <source>
        <strain evidence="2 3">JJ-247</strain>
    </source>
</reference>
<keyword evidence="3" id="KW-1185">Reference proteome</keyword>
<dbReference type="InterPro" id="IPR024535">
    <property type="entry name" value="RHGA/B-epi-like_pectate_lyase"/>
</dbReference>
<dbReference type="InterPro" id="IPR012334">
    <property type="entry name" value="Pectin_lyas_fold"/>
</dbReference>
<evidence type="ECO:0000313" key="2">
    <source>
        <dbReference type="EMBL" id="RID82277.1"/>
    </source>
</evidence>
<accession>A0A398AX99</accession>
<comment type="caution">
    <text evidence="2">The sequence shown here is derived from an EMBL/GenBank/DDBJ whole genome shotgun (WGS) entry which is preliminary data.</text>
</comment>
<dbReference type="GO" id="GO:0016829">
    <property type="term" value="F:lyase activity"/>
    <property type="evidence" value="ECO:0007669"/>
    <property type="project" value="UniProtKB-KW"/>
</dbReference>
<gene>
    <name evidence="2" type="ORF">D1970_19810</name>
</gene>
<sequence length="564" mass="62105">MIELDFKHDPKKNANLIANFSFRKFNLQKAVQETDRLFHENAEQNPVTFTPAKKAGGITRLFKNFHHNFSRAFLTVNAGANIQEFSTVADADGNLVPEWKSMLDEEYARLEREIEEEVCVGDFGAVGDGVTDDTEAFKKAIDRGKRRVIIPPGVYITKGIRLPSWTILSGSGKGATTIKLNPSASKGTRLVTNMHHWWGNHHISVEGLSLDWNVERLGNTKKTSTWGNHSSCLTYANVTFGWVKETEAINPGLHCFDISSTLYDYSGDGYRARGGSQFIWLDKLNGKGFGDDGITTHHSDNIFISNCHMCDPSGRAHAKGFSNSNGIEVDDGSRNVWLLNNSTARCFGGVEIKAHETSSAGNNVVIIGHLSLNDNRSYNFRHIGHHKNTDPDSATACNIRATNLIAIAPKFTELYAESDPRALVVSAYKNVVINHFSLIGDPDYDYKGNPVIAIQYKAKNVVLSNVSIRDFKHAGSDIKIFGGEHHADHISVRNVTVKNSAPQAIRIGKGLKMVSIQNLEATGFNGKYAVKADDPPFELSGVQAEGYSCLAAIAGKKYTSIVYR</sequence>
<keyword evidence="2" id="KW-0456">Lyase</keyword>
<dbReference type="SUPFAM" id="SSF51126">
    <property type="entry name" value="Pectin lyase-like"/>
    <property type="match status" value="1"/>
</dbReference>
<feature type="domain" description="Rhamnogalacturonase A/B/Epimerase-like pectate lyase" evidence="1">
    <location>
        <begin position="120"/>
        <end position="346"/>
    </location>
</feature>
<dbReference type="Gene3D" id="2.160.20.10">
    <property type="entry name" value="Single-stranded right-handed beta-helix, Pectin lyase-like"/>
    <property type="match status" value="1"/>
</dbReference>
<evidence type="ECO:0000259" key="1">
    <source>
        <dbReference type="Pfam" id="PF12708"/>
    </source>
</evidence>
<dbReference type="OrthoDB" id="2501352at2"/>
<dbReference type="EMBL" id="QWVT01000040">
    <property type="protein sequence ID" value="RID82277.1"/>
    <property type="molecule type" value="Genomic_DNA"/>
</dbReference>
<dbReference type="RefSeq" id="WP_119114584.1">
    <property type="nucleotide sequence ID" value="NZ_CBCSEO010000018.1"/>
</dbReference>
<dbReference type="SMART" id="SM00710">
    <property type="entry name" value="PbH1"/>
    <property type="match status" value="3"/>
</dbReference>
<dbReference type="InterPro" id="IPR006626">
    <property type="entry name" value="PbH1"/>
</dbReference>
<proteinExistence type="predicted"/>
<dbReference type="InterPro" id="IPR011050">
    <property type="entry name" value="Pectin_lyase_fold/virulence"/>
</dbReference>
<dbReference type="AlphaFoldDB" id="A0A398AX99"/>
<dbReference type="Proteomes" id="UP000265816">
    <property type="component" value="Unassembled WGS sequence"/>
</dbReference>
<protein>
    <submittedName>
        <fullName evidence="2">Pectate lyase</fullName>
    </submittedName>
</protein>
<evidence type="ECO:0000313" key="3">
    <source>
        <dbReference type="Proteomes" id="UP000265816"/>
    </source>
</evidence>
<dbReference type="Pfam" id="PF12708">
    <property type="entry name" value="Pect-lyase_RHGA_epim"/>
    <property type="match status" value="1"/>
</dbReference>
<name>A0A398AX99_9BACI</name>